<dbReference type="GO" id="GO:0016301">
    <property type="term" value="F:kinase activity"/>
    <property type="evidence" value="ECO:0007669"/>
    <property type="project" value="UniProtKB-KW"/>
</dbReference>
<dbReference type="RefSeq" id="WP_282542924.1">
    <property type="nucleotide sequence ID" value="NZ_JASCIQ010000013.1"/>
</dbReference>
<evidence type="ECO:0000256" key="4">
    <source>
        <dbReference type="SAM" id="MobiDB-lite"/>
    </source>
</evidence>
<protein>
    <submittedName>
        <fullName evidence="6">Carbamate kinase</fullName>
    </submittedName>
</protein>
<comment type="caution">
    <text evidence="6">The sequence shown here is derived from an EMBL/GenBank/DDBJ whole genome shotgun (WGS) entry which is preliminary data.</text>
</comment>
<dbReference type="Gene3D" id="3.40.1160.10">
    <property type="entry name" value="Acetylglutamate kinase-like"/>
    <property type="match status" value="1"/>
</dbReference>
<evidence type="ECO:0000256" key="2">
    <source>
        <dbReference type="ARBA" id="ARBA00022679"/>
    </source>
</evidence>
<dbReference type="PANTHER" id="PTHR30409:SF1">
    <property type="entry name" value="CARBAMATE KINASE-RELATED"/>
    <property type="match status" value="1"/>
</dbReference>
<dbReference type="PIRSF" id="PIRSF000723">
    <property type="entry name" value="Carbamate_kin"/>
    <property type="match status" value="1"/>
</dbReference>
<dbReference type="InterPro" id="IPR036393">
    <property type="entry name" value="AceGlu_kinase-like_sf"/>
</dbReference>
<evidence type="ECO:0000256" key="1">
    <source>
        <dbReference type="ARBA" id="ARBA00011066"/>
    </source>
</evidence>
<accession>A0ABT6SAH0</accession>
<dbReference type="CDD" id="cd04235">
    <property type="entry name" value="AAK_CK"/>
    <property type="match status" value="1"/>
</dbReference>
<evidence type="ECO:0000256" key="3">
    <source>
        <dbReference type="ARBA" id="ARBA00022777"/>
    </source>
</evidence>
<evidence type="ECO:0000313" key="6">
    <source>
        <dbReference type="EMBL" id="MDI3404979.1"/>
    </source>
</evidence>
<evidence type="ECO:0000259" key="5">
    <source>
        <dbReference type="Pfam" id="PF00696"/>
    </source>
</evidence>
<feature type="compositionally biased region" description="Polar residues" evidence="4">
    <location>
        <begin position="334"/>
        <end position="343"/>
    </location>
</feature>
<dbReference type="PANTHER" id="PTHR30409">
    <property type="entry name" value="CARBAMATE KINASE"/>
    <property type="match status" value="1"/>
</dbReference>
<feature type="domain" description="Aspartate/glutamate/uridylate kinase" evidence="5">
    <location>
        <begin position="21"/>
        <end position="313"/>
    </location>
</feature>
<dbReference type="EMBL" id="JASCIQ010000013">
    <property type="protein sequence ID" value="MDI3404979.1"/>
    <property type="molecule type" value="Genomic_DNA"/>
</dbReference>
<feature type="region of interest" description="Disordered" evidence="4">
    <location>
        <begin position="324"/>
        <end position="345"/>
    </location>
</feature>
<sequence length="360" mass="36740">MPPRPALSATSAPRTPSAAPLTVLAVGGNALLREGRPATFAEQYDAARRLAAPVAALVRAGHRVVVTHGNGPQVGLIKRRADLAAEIDPQLPSPHLDMCVADSQGGLGCILTRALSTALPAAAPPPVAVLTHTVVDTDDPAFARPTKPIGAHLSRAEAERLADRHGWVVGDDAGRGWRRLVPSPAPVRIVEQDAVAALLSAGHVVVAGGGGGIPVTVGPGGVLQGVEAVVDKDATSALLATGIGADELIVTTGVDRISLDWGTPRARELRRLDLVQARRHLADGQFPEGSMGPKVRAALDFLAAGGSSVLVTSPEALGRALRGHSGTRIVPGPTANSVPQYGTSGPAVRVPVRNTPAADA</sequence>
<dbReference type="PRINTS" id="PR01469">
    <property type="entry name" value="CARBMTKINASE"/>
</dbReference>
<dbReference type="Pfam" id="PF00696">
    <property type="entry name" value="AA_kinase"/>
    <property type="match status" value="1"/>
</dbReference>
<name>A0ABT6SAH0_9ACTN</name>
<keyword evidence="3 6" id="KW-0418">Kinase</keyword>
<comment type="similarity">
    <text evidence="1">Belongs to the carbamate kinase family.</text>
</comment>
<reference evidence="6 7" key="1">
    <citation type="submission" date="2023-05" db="EMBL/GenBank/DDBJ databases">
        <title>Draft genome sequence of Streptomyces sp. B-S-A6 isolated from a cave soil in Thailand.</title>
        <authorList>
            <person name="Chamroensaksri N."/>
            <person name="Muangham S."/>
        </authorList>
    </citation>
    <scope>NUCLEOTIDE SEQUENCE [LARGE SCALE GENOMIC DNA]</scope>
    <source>
        <strain evidence="6 7">B-S-A6</strain>
    </source>
</reference>
<keyword evidence="7" id="KW-1185">Reference proteome</keyword>
<keyword evidence="2" id="KW-0808">Transferase</keyword>
<evidence type="ECO:0000313" key="7">
    <source>
        <dbReference type="Proteomes" id="UP001223978"/>
    </source>
</evidence>
<dbReference type="InterPro" id="IPR001048">
    <property type="entry name" value="Asp/Glu/Uridylate_kinase"/>
</dbReference>
<dbReference type="Proteomes" id="UP001223978">
    <property type="component" value="Unassembled WGS sequence"/>
</dbReference>
<organism evidence="6 7">
    <name type="scientific">Streptomyces cavernicola</name>
    <dbReference type="NCBI Taxonomy" id="3043613"/>
    <lineage>
        <taxon>Bacteria</taxon>
        <taxon>Bacillati</taxon>
        <taxon>Actinomycetota</taxon>
        <taxon>Actinomycetes</taxon>
        <taxon>Kitasatosporales</taxon>
        <taxon>Streptomycetaceae</taxon>
        <taxon>Streptomyces</taxon>
    </lineage>
</organism>
<dbReference type="InterPro" id="IPR003964">
    <property type="entry name" value="Carb_kinase"/>
</dbReference>
<gene>
    <name evidence="6" type="ORF">QIS96_14270</name>
</gene>
<dbReference type="NCBIfam" id="NF009007">
    <property type="entry name" value="PRK12352.1"/>
    <property type="match status" value="1"/>
</dbReference>
<dbReference type="SUPFAM" id="SSF53633">
    <property type="entry name" value="Carbamate kinase-like"/>
    <property type="match status" value="1"/>
</dbReference>
<proteinExistence type="inferred from homology"/>